<accession>A0A7J6HTY6</accession>
<protein>
    <recommendedName>
        <fullName evidence="1">ULTRAPETALA1/2 SAND domain-containing protein</fullName>
    </recommendedName>
</protein>
<dbReference type="Gene3D" id="3.10.390.10">
    <property type="entry name" value="SAND domain-like"/>
    <property type="match status" value="1"/>
</dbReference>
<dbReference type="SUPFAM" id="SSF63763">
    <property type="entry name" value="SAND domain-like"/>
    <property type="match status" value="1"/>
</dbReference>
<evidence type="ECO:0000259" key="1">
    <source>
        <dbReference type="Pfam" id="PF23292"/>
    </source>
</evidence>
<dbReference type="InterPro" id="IPR010919">
    <property type="entry name" value="SAND-like_dom_sf"/>
</dbReference>
<evidence type="ECO:0000313" key="2">
    <source>
        <dbReference type="EMBL" id="KAF4398219.1"/>
    </source>
</evidence>
<dbReference type="InterPro" id="IPR057011">
    <property type="entry name" value="ULT1/2_SAND"/>
</dbReference>
<dbReference type="Proteomes" id="UP000583929">
    <property type="component" value="Unassembled WGS sequence"/>
</dbReference>
<proteinExistence type="predicted"/>
<dbReference type="EMBL" id="JAATIQ010000028">
    <property type="protein sequence ID" value="KAF4398219.1"/>
    <property type="molecule type" value="Genomic_DNA"/>
</dbReference>
<dbReference type="AlphaFoldDB" id="A0A7J6HTY6"/>
<organism evidence="2 3">
    <name type="scientific">Cannabis sativa</name>
    <name type="common">Hemp</name>
    <name type="synonym">Marijuana</name>
    <dbReference type="NCBI Taxonomy" id="3483"/>
    <lineage>
        <taxon>Eukaryota</taxon>
        <taxon>Viridiplantae</taxon>
        <taxon>Streptophyta</taxon>
        <taxon>Embryophyta</taxon>
        <taxon>Tracheophyta</taxon>
        <taxon>Spermatophyta</taxon>
        <taxon>Magnoliopsida</taxon>
        <taxon>eudicotyledons</taxon>
        <taxon>Gunneridae</taxon>
        <taxon>Pentapetalae</taxon>
        <taxon>rosids</taxon>
        <taxon>fabids</taxon>
        <taxon>Rosales</taxon>
        <taxon>Cannabaceae</taxon>
        <taxon>Cannabis</taxon>
    </lineage>
</organism>
<gene>
    <name evidence="2" type="ORF">G4B88_009835</name>
</gene>
<keyword evidence="3" id="KW-1185">Reference proteome</keyword>
<dbReference type="Pfam" id="PF23292">
    <property type="entry name" value="SAND_ULT1"/>
    <property type="match status" value="1"/>
</dbReference>
<evidence type="ECO:0000313" key="3">
    <source>
        <dbReference type="Proteomes" id="UP000583929"/>
    </source>
</evidence>
<comment type="caution">
    <text evidence="2">The sequence shown here is derived from an EMBL/GenBank/DDBJ whole genome shotgun (WGS) entry which is preliminary data.</text>
</comment>
<feature type="domain" description="ULTRAPETALA1/2 SAND" evidence="1">
    <location>
        <begin position="59"/>
        <end position="103"/>
    </location>
</feature>
<reference evidence="2 3" key="1">
    <citation type="journal article" date="2020" name="bioRxiv">
        <title>Sequence and annotation of 42 cannabis genomes reveals extensive copy number variation in cannabinoid synthesis and pathogen resistance genes.</title>
        <authorList>
            <person name="Mckernan K.J."/>
            <person name="Helbert Y."/>
            <person name="Kane L.T."/>
            <person name="Ebling H."/>
            <person name="Zhang L."/>
            <person name="Liu B."/>
            <person name="Eaton Z."/>
            <person name="Mclaughlin S."/>
            <person name="Kingan S."/>
            <person name="Baybayan P."/>
            <person name="Concepcion G."/>
            <person name="Jordan M."/>
            <person name="Riva A."/>
            <person name="Barbazuk W."/>
            <person name="Harkins T."/>
        </authorList>
    </citation>
    <scope>NUCLEOTIDE SEQUENCE [LARGE SCALE GENOMIC DNA]</scope>
    <source>
        <strain evidence="3">cv. Jamaican Lion 4</strain>
        <tissue evidence="2">Leaf</tissue>
    </source>
</reference>
<sequence length="116" mass="13799">MLEIFTQFVEDQITTRLVLSGHSRFFSPGRHYIQYNLGRYVDLLSPDRHFGNSARCFLQDKLTPAAFEKHSGRETARKWKNNIWLMYTRLEVNALKQNCIYEYDHLKRDSNIINIS</sequence>
<name>A0A7J6HTY6_CANSA</name>